<dbReference type="Pfam" id="PF08240">
    <property type="entry name" value="ADH_N"/>
    <property type="match status" value="1"/>
</dbReference>
<evidence type="ECO:0000313" key="8">
    <source>
        <dbReference type="EMBL" id="MCF0265211.1"/>
    </source>
</evidence>
<dbReference type="InterPro" id="IPR011032">
    <property type="entry name" value="GroES-like_sf"/>
</dbReference>
<dbReference type="InterPro" id="IPR036291">
    <property type="entry name" value="NAD(P)-bd_dom_sf"/>
</dbReference>
<dbReference type="InterPro" id="IPR002328">
    <property type="entry name" value="ADH_Zn_CS"/>
</dbReference>
<comment type="caution">
    <text evidence="8">The sequence shown here is derived from an EMBL/GenBank/DDBJ whole genome shotgun (WGS) entry which is preliminary data.</text>
</comment>
<evidence type="ECO:0000259" key="6">
    <source>
        <dbReference type="Pfam" id="PF00107"/>
    </source>
</evidence>
<feature type="domain" description="Alcohol dehydrogenase-like C-terminal" evidence="6">
    <location>
        <begin position="197"/>
        <end position="324"/>
    </location>
</feature>
<dbReference type="SUPFAM" id="SSF51735">
    <property type="entry name" value="NAD(P)-binding Rossmann-fold domains"/>
    <property type="match status" value="1"/>
</dbReference>
<dbReference type="GO" id="GO:0005829">
    <property type="term" value="C:cytosol"/>
    <property type="evidence" value="ECO:0007669"/>
    <property type="project" value="TreeGrafter"/>
</dbReference>
<dbReference type="GO" id="GO:0051903">
    <property type="term" value="F:S-(hydroxymethyl)glutathione dehydrogenase [NAD(P)+] activity"/>
    <property type="evidence" value="ECO:0007669"/>
    <property type="project" value="TreeGrafter"/>
</dbReference>
<dbReference type="CDD" id="cd08278">
    <property type="entry name" value="benzyl_alcohol_DH"/>
    <property type="match status" value="1"/>
</dbReference>
<protein>
    <submittedName>
        <fullName evidence="8">NAD(P)-dependent alcohol dehydrogenase</fullName>
    </submittedName>
</protein>
<dbReference type="PANTHER" id="PTHR43880">
    <property type="entry name" value="ALCOHOL DEHYDROGENASE"/>
    <property type="match status" value="1"/>
</dbReference>
<organism evidence="8 9">
    <name type="scientific">Acinetobacter guillouiae</name>
    <name type="common">Acinetobacter genomosp. 11</name>
    <dbReference type="NCBI Taxonomy" id="106649"/>
    <lineage>
        <taxon>Bacteria</taxon>
        <taxon>Pseudomonadati</taxon>
        <taxon>Pseudomonadota</taxon>
        <taxon>Gammaproteobacteria</taxon>
        <taxon>Moraxellales</taxon>
        <taxon>Moraxellaceae</taxon>
        <taxon>Acinetobacter</taxon>
    </lineage>
</organism>
<dbReference type="Pfam" id="PF00107">
    <property type="entry name" value="ADH_zinc_N"/>
    <property type="match status" value="1"/>
</dbReference>
<evidence type="ECO:0000256" key="2">
    <source>
        <dbReference type="ARBA" id="ARBA00022833"/>
    </source>
</evidence>
<dbReference type="Gene3D" id="3.40.50.720">
    <property type="entry name" value="NAD(P)-binding Rossmann-like Domain"/>
    <property type="match status" value="1"/>
</dbReference>
<dbReference type="AlphaFoldDB" id="A0A8X8KFM5"/>
<name>A0A8X8KFM5_ACIGI</name>
<comment type="cofactor">
    <cofactor evidence="5">
        <name>Zn(2+)</name>
        <dbReference type="ChEBI" id="CHEBI:29105"/>
    </cofactor>
</comment>
<evidence type="ECO:0000256" key="3">
    <source>
        <dbReference type="ARBA" id="ARBA00023002"/>
    </source>
</evidence>
<dbReference type="RefSeq" id="WP_234623488.1">
    <property type="nucleotide sequence ID" value="NZ_JAHWXT010000004.1"/>
</dbReference>
<keyword evidence="3" id="KW-0560">Oxidoreductase</keyword>
<dbReference type="InterPro" id="IPR013149">
    <property type="entry name" value="ADH-like_C"/>
</dbReference>
<evidence type="ECO:0000313" key="9">
    <source>
        <dbReference type="Proteomes" id="UP000887320"/>
    </source>
</evidence>
<comment type="similarity">
    <text evidence="5">Belongs to the zinc-containing alcohol dehydrogenase family.</text>
</comment>
<feature type="domain" description="Alcohol dehydrogenase-like N-terminal" evidence="7">
    <location>
        <begin position="27"/>
        <end position="156"/>
    </location>
</feature>
<sequence>MKIIAAVSYGPSQPFSIQQLDITGPNDEEVLVKIVAAGICHTDLVAHAGVFPIISPAVLGHEGAGVVEKIGKKVSKVKVGDHVAMSFSSCGECNNCKKNQPAYCYFFTSLNFAGIRKDGPILHDSKQNPIGCSFFGQSSFASHAVAHQRNVVSVPKNIPLELIGPLGCGIQTGFGAITRSLACELDSSVLIIGGGTVGLAAVMAAVIQKCKHIILIEPYEARRRLALELGATAVINPHEQDIESEVHKILPDGVNYALDTSGVNIVMEHVFNVLAPKAIYGFVGVPQKIEQKLPGTVMQMVPAGICFKGIIEGDSDPDRSIPELIRYYEKGQLPIDKLIRTYPFEQINEAIAANHLGDCIKPVLLISQ</sequence>
<evidence type="ECO:0000259" key="7">
    <source>
        <dbReference type="Pfam" id="PF08240"/>
    </source>
</evidence>
<evidence type="ECO:0000256" key="1">
    <source>
        <dbReference type="ARBA" id="ARBA00022723"/>
    </source>
</evidence>
<gene>
    <name evidence="8" type="ORF">KW868_12185</name>
</gene>
<dbReference type="Gene3D" id="3.90.180.10">
    <property type="entry name" value="Medium-chain alcohol dehydrogenases, catalytic domain"/>
    <property type="match status" value="1"/>
</dbReference>
<accession>A0A8X8KFM5</accession>
<dbReference type="GO" id="GO:0008270">
    <property type="term" value="F:zinc ion binding"/>
    <property type="evidence" value="ECO:0007669"/>
    <property type="project" value="InterPro"/>
</dbReference>
<keyword evidence="2 5" id="KW-0862">Zinc</keyword>
<dbReference type="InterPro" id="IPR013154">
    <property type="entry name" value="ADH-like_N"/>
</dbReference>
<dbReference type="PANTHER" id="PTHR43880:SF12">
    <property type="entry name" value="ALCOHOL DEHYDROGENASE CLASS-3"/>
    <property type="match status" value="1"/>
</dbReference>
<dbReference type="Proteomes" id="UP000887320">
    <property type="component" value="Unassembled WGS sequence"/>
</dbReference>
<dbReference type="SUPFAM" id="SSF50129">
    <property type="entry name" value="GroES-like"/>
    <property type="match status" value="1"/>
</dbReference>
<dbReference type="EMBL" id="JAHWXT010000004">
    <property type="protein sequence ID" value="MCF0265211.1"/>
    <property type="molecule type" value="Genomic_DNA"/>
</dbReference>
<evidence type="ECO:0000256" key="4">
    <source>
        <dbReference type="ARBA" id="ARBA00023027"/>
    </source>
</evidence>
<proteinExistence type="inferred from homology"/>
<keyword evidence="4" id="KW-0520">NAD</keyword>
<dbReference type="PROSITE" id="PS00059">
    <property type="entry name" value="ADH_ZINC"/>
    <property type="match status" value="1"/>
</dbReference>
<reference evidence="8" key="1">
    <citation type="submission" date="2021-07" db="EMBL/GenBank/DDBJ databases">
        <authorList>
            <person name="Fernandez M."/>
            <person name="Pereira P."/>
            <person name="Torres Tejerizo G.A."/>
            <person name="Gonzalez P."/>
            <person name="Agostini E."/>
        </authorList>
    </citation>
    <scope>NUCLEOTIDE SEQUENCE</scope>
    <source>
        <strain evidence="8">SFC 500-1A</strain>
    </source>
</reference>
<evidence type="ECO:0000256" key="5">
    <source>
        <dbReference type="RuleBase" id="RU361277"/>
    </source>
</evidence>
<keyword evidence="1 5" id="KW-0479">Metal-binding</keyword>
<dbReference type="GO" id="GO:0046294">
    <property type="term" value="P:formaldehyde catabolic process"/>
    <property type="evidence" value="ECO:0007669"/>
    <property type="project" value="TreeGrafter"/>
</dbReference>